<keyword evidence="4" id="KW-1185">Reference proteome</keyword>
<dbReference type="InterPro" id="IPR011042">
    <property type="entry name" value="6-blade_b-propeller_TolB-like"/>
</dbReference>
<proteinExistence type="inferred from homology"/>
<feature type="repeat" description="TPR" evidence="2">
    <location>
        <begin position="1017"/>
        <end position="1050"/>
    </location>
</feature>
<gene>
    <name evidence="3" type="ORF">LEP1GSC058_1225</name>
</gene>
<reference evidence="3" key="1">
    <citation type="submission" date="2013-04" db="EMBL/GenBank/DDBJ databases">
        <authorList>
            <person name="Harkins D.M."/>
            <person name="Durkin A.S."/>
            <person name="Selengut J.D."/>
            <person name="Sanka R."/>
            <person name="DePew J."/>
            <person name="Purushe J."/>
            <person name="Ahmed A."/>
            <person name="van der Linden H."/>
            <person name="Goris M.G.A."/>
            <person name="Hartskeerl R.A."/>
            <person name="Vinetz J.M."/>
            <person name="Sutton G.G."/>
            <person name="Nelson W.C."/>
            <person name="Fouts D.E."/>
        </authorList>
    </citation>
    <scope>NUCLEOTIDE SEQUENCE [LARGE SCALE GENOMIC DNA]</scope>
    <source>
        <strain evidence="3">BUT 6</strain>
    </source>
</reference>
<dbReference type="RefSeq" id="WP_016547681.1">
    <property type="nucleotide sequence ID" value="NZ_AKWZ02000001.1"/>
</dbReference>
<accession>S3V6X5</accession>
<evidence type="ECO:0000313" key="4">
    <source>
        <dbReference type="Proteomes" id="UP000014540"/>
    </source>
</evidence>
<evidence type="ECO:0000256" key="1">
    <source>
        <dbReference type="ARBA" id="ARBA00009820"/>
    </source>
</evidence>
<organism evidence="3 4">
    <name type="scientific">Leptospira fainei serovar Hurstbridge str. BUT 6</name>
    <dbReference type="NCBI Taxonomy" id="1193011"/>
    <lineage>
        <taxon>Bacteria</taxon>
        <taxon>Pseudomonadati</taxon>
        <taxon>Spirochaetota</taxon>
        <taxon>Spirochaetia</taxon>
        <taxon>Leptospirales</taxon>
        <taxon>Leptospiraceae</taxon>
        <taxon>Leptospira</taxon>
    </lineage>
</organism>
<dbReference type="PANTHER" id="PTHR36842:SF1">
    <property type="entry name" value="PROTEIN TOLB"/>
    <property type="match status" value="1"/>
</dbReference>
<dbReference type="InterPro" id="IPR011990">
    <property type="entry name" value="TPR-like_helical_dom_sf"/>
</dbReference>
<dbReference type="InterPro" id="IPR019734">
    <property type="entry name" value="TPR_rpt"/>
</dbReference>
<protein>
    <submittedName>
        <fullName evidence="3">WD40-like protein</fullName>
    </submittedName>
</protein>
<comment type="similarity">
    <text evidence="1">Belongs to the TolB family.</text>
</comment>
<dbReference type="OrthoDB" id="262125at2"/>
<dbReference type="Pfam" id="PF07676">
    <property type="entry name" value="PD40"/>
    <property type="match status" value="4"/>
</dbReference>
<dbReference type="STRING" id="1193011.LEP1GSC058_1225"/>
<evidence type="ECO:0000313" key="3">
    <source>
        <dbReference type="EMBL" id="EPG76409.1"/>
    </source>
</evidence>
<dbReference type="Pfam" id="PF13181">
    <property type="entry name" value="TPR_8"/>
    <property type="match status" value="1"/>
</dbReference>
<dbReference type="EMBL" id="AKWZ02000001">
    <property type="protein sequence ID" value="EPG76409.1"/>
    <property type="molecule type" value="Genomic_DNA"/>
</dbReference>
<dbReference type="InterPro" id="IPR011659">
    <property type="entry name" value="WD40"/>
</dbReference>
<dbReference type="SUPFAM" id="SSF48452">
    <property type="entry name" value="TPR-like"/>
    <property type="match status" value="2"/>
</dbReference>
<dbReference type="PROSITE" id="PS50005">
    <property type="entry name" value="TPR"/>
    <property type="match status" value="1"/>
</dbReference>
<dbReference type="Gene3D" id="1.25.40.10">
    <property type="entry name" value="Tetratricopeptide repeat domain"/>
    <property type="match status" value="2"/>
</dbReference>
<sequence>MSYFKFVLSVFAILIFGDCTLLSSVEKIKPIEFDYGPISRNYFRPDNEKPFPLTVQRGNNLYHSTTKDGRYLFYTTGQKGNFDVWFRDLKSSIVVPVTQHPSSEYKPAISPDGSKLVFVSEQYDSAGDIVLLEMNPSEWVAKMLDGKRFLSEDFVFLTNSEYANSIKSDRFVDTDPIWAPDNRHIVFSSDRLSPGTPNLVLWDTKGLSKAKLLTKTGAASPFWSEDGKRIVYISYSESPRGELYSIEVATGLIKRITKDNYLDFSPSFSPDSKFIYYTSIRKDSDNNGKIDERDNSIIVKIDLSNGREALLTSGNFSLFDTKYSRFNGGSILFTASFYETMNIYFLPENGSVPKAKNIAEQFDLALQYKRKQSFENFILAIDSMDSYFSEDPLFPIFKAKGLLEKYKESKRKGNLQVLAEVRREMTSNRLHPDAGLSFAFLLEADGATPKTLKDYSTAWEKVPKINRNALAALEEEIGDAYISRNDEDSALGVFESLRVRFPDYHHDRDVLRKIGALRFSGSERSGWVLPNSLLLVANDPKSNMEDLRNIYELLESETVSERSDAEKISIADTAEKANSLRTKSPVLHRFFSYVKALGLKGQGDFRQSNSILDGFLEQLKAEDPLFLKTHILKSENFRGVGDTRNSLSELRIFLENYDGASGVAIDEKEMERSFLYFENLARNYENRSDFLQASFHYFFNAENMFLAKSKNLFLDTLYKDYAIYYQRLMVDTSFKLAKSISDKNAKGLLGTLNPVEFDPLDKKEGLFYVTQYYEKEKILPRARTFLDLATLYGYAYYLINRSVIRETYFYAAGTMDVAKKEAALRDFKQAEYELRWIIFSDPTYHDAYQLLGWLYQYVDIMKSRKPPDAELSDEDQYAAVYKKYFPEKNFEENVELYSQILELLGEGFANKKALSDLRLNLGNNYFLLKNYPKADEQYSLVESYSKFILSKAQFEDYRQKAVFLFNSARSSIYMSRYSDAIRKLNEASDLYSKNEFSKLYYQSDPRGSIESYHEKLALIYTLTGLSHMESGEYSAAIPFYKDALKLNDFSRLVDPVNLHNALALCFQKIGSLSESEENLRKAELLVKEKGVNWFPRKVKITFWDYFWDLVFDTVLPDSTRISGSGRFPEAIPASYQPLLSSGIRINNLLLEQNYELAGEETDKRLAYVNGKGLSGSFPGKLIKSQSWNDLGFVKYKRNEFEQAKAAFRSGKSYEASTSEISFKSQSTFRRYLYSLFAEIEADDKNLRFNAEAELEEAYRFLYSMKRNYIDSCLSISDDQDKVSLRKRCEETFYKENYDYDILISNLLYYLGEEELKRKDWISGFEKLGLAVSLLEDPSGLPKEIVGLAQDPFSKKERVIHSLSRASIYFRLGDLERAYLCLNFAEEMANEFFYAHELVQTWVLQARLDMISGKSSRAKERLLKAENLIQKQAHIIPEVKGFLLRDLYETRIRYEVESGNPAGALKTWDRYRSVLLFRNFEKGTWEFEGNPKEYLQFETSWKYFRTAYLKYQIALERRVEIKEAESELNAASVSAVQSLELLRKVFPSRSAFLNPFRETTDQNLGPQESEFRIIKVMGKNFARIRRAESLRFVTVLGNEEEVFAELSRQPEWSVPKRIFDPGNTDYADLFVRRVEGLILKTDLDLPREHNEALPRTIASYLDISSRLKVRNVASGFLGHLRDDSDIIVSPFPEVEGDFLFGERVRDRLDLKEIFSKRHKISSIIFVTPKRVSWRKIAKVASASIGSGVDKVFVCQDSKDCIANVLAEIDGQRIAPNVYRFGRISLKRVPNRIRAESLLAESRSLEISGKYQAAYDKIYEAKDFVETGSDFSRRIEANLLRLLRRNHPKLSIEEIQTLSYETRDIPLLEELNFSLCLAALLDHDELDCSGRKLPADKKDLISAVSALKQGQDPGTKFDELVDIGIYDPFLLRIRLAELALESYFPVIVKEQLMKAAKIAKGAESLTLVSKLSEDIVEQTALLEEISEPKRGKGVASNLENRLEESERYKRRLIDLADKKSFGGKISPIALYSEVFGASQELFSSLTSSERAVIADLLRYSIGDEMVGEISDFLSSYIEFERKKGNLPRVVRFMIELSRAYYSKGDYENARKWMLKAESEPGHFQDSEIDYLKYKVNVLNGKPQTTASDSPFSLFTKFYEESLSTAPKNFLDIANRWVNSRKRASLTPRERRELNDFLTFLQTLAFKKNDSEVFFDLCVAKDKVSIARKTILGKEPLFSDIPKFEPVSHRLEEKLPIGQEFLAVADLGLTTFYIKFTKGKSNGDIAYKDNRKLKAAIRQYHEEAEKGGSEILLRESLETEYRQNIRISKNKITYMYLPNYHFLVPLVPRSEEEIYYVTDPVSFLENPIHQEKDEFLPGFNIIAREPNSAPDWYKRLLKLDALELGSKTGHSGVYPFFIMQEPLELDFNRGVLFGGKPLPEISEAKQKGTWMLSSSFLKEFDFGSENLRDSLYFLQKSLRGSGIVNLGFQTDTHNSRFLKELTRREDSRISLRNRFLRAIEIMRDVYPFDKYWNGYRLFTTSIISK</sequence>
<keyword evidence="2" id="KW-0802">TPR repeat</keyword>
<dbReference type="SMART" id="SM00028">
    <property type="entry name" value="TPR"/>
    <property type="match status" value="7"/>
</dbReference>
<comment type="caution">
    <text evidence="3">The sequence shown here is derived from an EMBL/GenBank/DDBJ whole genome shotgun (WGS) entry which is preliminary data.</text>
</comment>
<dbReference type="SUPFAM" id="SSF82171">
    <property type="entry name" value="DPP6 N-terminal domain-like"/>
    <property type="match status" value="1"/>
</dbReference>
<dbReference type="Gene3D" id="2.120.10.30">
    <property type="entry name" value="TolB, C-terminal domain"/>
    <property type="match status" value="2"/>
</dbReference>
<dbReference type="Proteomes" id="UP000014540">
    <property type="component" value="Unassembled WGS sequence"/>
</dbReference>
<dbReference type="PANTHER" id="PTHR36842">
    <property type="entry name" value="PROTEIN TOLB HOMOLOG"/>
    <property type="match status" value="1"/>
</dbReference>
<evidence type="ECO:0000256" key="2">
    <source>
        <dbReference type="PROSITE-ProRule" id="PRU00339"/>
    </source>
</evidence>
<name>S3V6X5_9LEPT</name>